<keyword evidence="3 9" id="KW-1134">Transmembrane beta strand</keyword>
<dbReference type="SUPFAM" id="SSF49464">
    <property type="entry name" value="Carboxypeptidase regulatory domain-like"/>
    <property type="match status" value="1"/>
</dbReference>
<dbReference type="NCBIfam" id="TIGR04057">
    <property type="entry name" value="SusC_RagA_signa"/>
    <property type="match status" value="1"/>
</dbReference>
<dbReference type="GO" id="GO:0009279">
    <property type="term" value="C:cell outer membrane"/>
    <property type="evidence" value="ECO:0007669"/>
    <property type="project" value="UniProtKB-SubCell"/>
</dbReference>
<evidence type="ECO:0000256" key="1">
    <source>
        <dbReference type="ARBA" id="ARBA00004571"/>
    </source>
</evidence>
<feature type="domain" description="TonB-dependent receptor plug" evidence="11">
    <location>
        <begin position="129"/>
        <end position="233"/>
    </location>
</feature>
<dbReference type="InterPro" id="IPR008969">
    <property type="entry name" value="CarboxyPept-like_regulatory"/>
</dbReference>
<keyword evidence="7 9" id="KW-0998">Cell outer membrane</keyword>
<evidence type="ECO:0000256" key="8">
    <source>
        <dbReference type="ARBA" id="ARBA00023295"/>
    </source>
</evidence>
<evidence type="ECO:0000256" key="10">
    <source>
        <dbReference type="SAM" id="SignalP"/>
    </source>
</evidence>
<dbReference type="InterPro" id="IPR023997">
    <property type="entry name" value="TonB-dep_OMP_SusC/RagA_CS"/>
</dbReference>
<dbReference type="NCBIfam" id="TIGR04056">
    <property type="entry name" value="OMP_RagA_SusC"/>
    <property type="match status" value="1"/>
</dbReference>
<feature type="chain" id="PRO_5004081575" evidence="10">
    <location>
        <begin position="32"/>
        <end position="1002"/>
    </location>
</feature>
<name>M7N2V8_9BACT</name>
<dbReference type="Pfam" id="PF07715">
    <property type="entry name" value="Plug"/>
    <property type="match status" value="1"/>
</dbReference>
<keyword evidence="2 9" id="KW-0813">Transport</keyword>
<dbReference type="AlphaFoldDB" id="M7N2V8"/>
<comment type="subcellular location">
    <subcellularLocation>
        <location evidence="1 9">Cell outer membrane</location>
        <topology evidence="1 9">Multi-pass membrane protein</topology>
    </subcellularLocation>
</comment>
<comment type="similarity">
    <text evidence="9">Belongs to the TonB-dependent receptor family.</text>
</comment>
<dbReference type="Pfam" id="PF13715">
    <property type="entry name" value="CarbopepD_reg_2"/>
    <property type="match status" value="1"/>
</dbReference>
<dbReference type="InterPro" id="IPR018087">
    <property type="entry name" value="Glyco_hydro_5_CS"/>
</dbReference>
<evidence type="ECO:0000256" key="4">
    <source>
        <dbReference type="ARBA" id="ARBA00022692"/>
    </source>
</evidence>
<dbReference type="PROSITE" id="PS52016">
    <property type="entry name" value="TONB_DEPENDENT_REC_3"/>
    <property type="match status" value="1"/>
</dbReference>
<dbReference type="Gene3D" id="2.60.40.1120">
    <property type="entry name" value="Carboxypeptidase-like, regulatory domain"/>
    <property type="match status" value="1"/>
</dbReference>
<dbReference type="InterPro" id="IPR039426">
    <property type="entry name" value="TonB-dep_rcpt-like"/>
</dbReference>
<comment type="caution">
    <text evidence="12">The sequence shown here is derived from an EMBL/GenBank/DDBJ whole genome shotgun (WGS) entry which is preliminary data.</text>
</comment>
<evidence type="ECO:0000256" key="2">
    <source>
        <dbReference type="ARBA" id="ARBA00022448"/>
    </source>
</evidence>
<protein>
    <submittedName>
        <fullName evidence="12">Outer membrane cobalamin receptor protein</fullName>
    </submittedName>
</protein>
<keyword evidence="8" id="KW-0326">Glycosidase</keyword>
<keyword evidence="10" id="KW-0732">Signal</keyword>
<proteinExistence type="inferred from homology"/>
<gene>
    <name evidence="12" type="ORF">ADICEAN_01862</name>
</gene>
<dbReference type="GO" id="GO:0005975">
    <property type="term" value="P:carbohydrate metabolic process"/>
    <property type="evidence" value="ECO:0007669"/>
    <property type="project" value="InterPro"/>
</dbReference>
<organism evidence="12 13">
    <name type="scientific">Cesiribacter andamanensis AMV16</name>
    <dbReference type="NCBI Taxonomy" id="1279009"/>
    <lineage>
        <taxon>Bacteria</taxon>
        <taxon>Pseudomonadati</taxon>
        <taxon>Bacteroidota</taxon>
        <taxon>Cytophagia</taxon>
        <taxon>Cytophagales</taxon>
        <taxon>Cesiribacteraceae</taxon>
        <taxon>Cesiribacter</taxon>
    </lineage>
</organism>
<feature type="signal peptide" evidence="10">
    <location>
        <begin position="1"/>
        <end position="31"/>
    </location>
</feature>
<dbReference type="SUPFAM" id="SSF56935">
    <property type="entry name" value="Porins"/>
    <property type="match status" value="1"/>
</dbReference>
<dbReference type="STRING" id="1279009.ADICEAN_01862"/>
<evidence type="ECO:0000256" key="6">
    <source>
        <dbReference type="ARBA" id="ARBA00023136"/>
    </source>
</evidence>
<evidence type="ECO:0000259" key="11">
    <source>
        <dbReference type="Pfam" id="PF07715"/>
    </source>
</evidence>
<dbReference type="PROSITE" id="PS00659">
    <property type="entry name" value="GLYCOSYL_HYDROL_F5"/>
    <property type="match status" value="1"/>
</dbReference>
<dbReference type="InterPro" id="IPR012910">
    <property type="entry name" value="Plug_dom"/>
</dbReference>
<dbReference type="InterPro" id="IPR023996">
    <property type="entry name" value="TonB-dep_OMP_SusC/RagA"/>
</dbReference>
<dbReference type="OrthoDB" id="9768177at2"/>
<dbReference type="Gene3D" id="2.170.130.10">
    <property type="entry name" value="TonB-dependent receptor, plug domain"/>
    <property type="match status" value="1"/>
</dbReference>
<dbReference type="EMBL" id="AODQ01000038">
    <property type="protein sequence ID" value="EMR03013.1"/>
    <property type="molecule type" value="Genomic_DNA"/>
</dbReference>
<reference evidence="12 13" key="1">
    <citation type="journal article" date="2013" name="Genome Announc.">
        <title>Draft Genome Sequence of Cesiribacter andamanensis Strain AMV16T, Isolated from a Soil Sample from a Mud Volcano in the Andaman Islands, India.</title>
        <authorList>
            <person name="Shivaji S."/>
            <person name="Ara S."/>
            <person name="Begum Z."/>
            <person name="Srinivas T.N."/>
            <person name="Singh A."/>
            <person name="Kumar Pinnaka A."/>
        </authorList>
    </citation>
    <scope>NUCLEOTIDE SEQUENCE [LARGE SCALE GENOMIC DNA]</scope>
    <source>
        <strain evidence="12 13">AMV16</strain>
    </source>
</reference>
<dbReference type="PATRIC" id="fig|1279009.4.peg.1892"/>
<dbReference type="eggNOG" id="COG1629">
    <property type="taxonomic scope" value="Bacteria"/>
</dbReference>
<evidence type="ECO:0000313" key="12">
    <source>
        <dbReference type="EMBL" id="EMR03013.1"/>
    </source>
</evidence>
<evidence type="ECO:0000256" key="5">
    <source>
        <dbReference type="ARBA" id="ARBA00022801"/>
    </source>
</evidence>
<dbReference type="InterPro" id="IPR036942">
    <property type="entry name" value="Beta-barrel_TonB_sf"/>
</dbReference>
<sequence length="1002" mass="109671">MENAYTSIRQKGSIALSLLCCLLLLGTQAWAQGSTARQVRGTVVDAESKDPLPGVAVLIVGTSTGVVTNLDGEYTLEVPSDAAVLEFSYLGYQNQRQPVGSRSVIDVSLQVAEEQLQEVVVIGYGTVRKSDLTGAVTSVRGEELTKMPAANPVQALQGKVSGLQVSNTGNPGDAPVVRLRGVGTLGNDQALFVVDGVILDNINFLNSSDIASVEVLKDASAVAIFGSRGANGVIIITTKKGRVGEAPRINLRAEYGFENVANRLDLMTGRQFATYVNAITPGTYNNLDVLPNIDWQDRIFTQNAPVQNYNLSFVGASDKLNYYIGGGYFAQEGILPKSDYSRISFKSNTTYRIRDFLRLGADLTASVENKQNPPGVVGLAYRAWPINDPFLPNGDFAEVQGGNALAAIAYHNNDSRILRGVANFFGEADLIKGLTFRTSYQLDGALFRNQGFTPEYFVSPVQQSAFSQLSKTNAENLTWIWENTLNFSRDFGEKHRIDAVVGYTAQEFYGESLFGARRNLLREDPDFWYLDAGEQEGQNLGNNASTWTMVSYLGRINYSLLDRYLFTATFRRDYSSRFGRENRYGDFPSFALGWNVHNEPFFPNTPLLNTLKLRASWGIIGNDKIDYNARFSTVSTGLGAVFGQNPNLEPGSALTRIGNPTLQWEDTQQLDIGAEWSMLEGRLRAEVDYYKKNTKGILVPLAIPATSGGGVGASRFFNAAEVLNRGIEFNLGWEDEIGDLRYNLGVLGSTIHNEVLSLGASLGQDSVIIAGSLGNGQTVTRTVAGRSIGFYYGYQTAGVFQNQEQLNSLPRTSQQGVGDLIFVDTNNDGRITEADRVELGSWIPDFTYGFSAGAGYKGVNLSLDFFGQWGNKIYNGKQAVRFELLNFESRFADFWTGEGSTNEIPRASAGGVNYSVSDFFLEDASFLRLRTATISYDLAASLLERYQIGSAQLYVRGTNLWTRTPYSGYLPDIPVGSPLNGAIDLGVYPLTRSIMFGLNVSF</sequence>
<evidence type="ECO:0000256" key="9">
    <source>
        <dbReference type="PROSITE-ProRule" id="PRU01360"/>
    </source>
</evidence>
<evidence type="ECO:0000256" key="3">
    <source>
        <dbReference type="ARBA" id="ARBA00022452"/>
    </source>
</evidence>
<evidence type="ECO:0000313" key="13">
    <source>
        <dbReference type="Proteomes" id="UP000011910"/>
    </source>
</evidence>
<dbReference type="Proteomes" id="UP000011910">
    <property type="component" value="Unassembled WGS sequence"/>
</dbReference>
<keyword evidence="4 9" id="KW-0812">Transmembrane</keyword>
<dbReference type="InterPro" id="IPR037066">
    <property type="entry name" value="Plug_dom_sf"/>
</dbReference>
<dbReference type="GO" id="GO:0004553">
    <property type="term" value="F:hydrolase activity, hydrolyzing O-glycosyl compounds"/>
    <property type="evidence" value="ECO:0007669"/>
    <property type="project" value="InterPro"/>
</dbReference>
<keyword evidence="12" id="KW-0675">Receptor</keyword>
<dbReference type="RefSeq" id="WP_009195258.1">
    <property type="nucleotide sequence ID" value="NZ_AODQ01000038.1"/>
</dbReference>
<dbReference type="Gene3D" id="2.40.170.20">
    <property type="entry name" value="TonB-dependent receptor, beta-barrel domain"/>
    <property type="match status" value="1"/>
</dbReference>
<keyword evidence="6 9" id="KW-0472">Membrane</keyword>
<keyword evidence="5" id="KW-0378">Hydrolase</keyword>
<keyword evidence="13" id="KW-1185">Reference proteome</keyword>
<accession>M7N2V8</accession>
<evidence type="ECO:0000256" key="7">
    <source>
        <dbReference type="ARBA" id="ARBA00023237"/>
    </source>
</evidence>